<dbReference type="Proteomes" id="UP000027982">
    <property type="component" value="Chromosome"/>
</dbReference>
<evidence type="ECO:0000313" key="8">
    <source>
        <dbReference type="EMBL" id="AIE85355.1"/>
    </source>
</evidence>
<dbReference type="Pfam" id="PF00574">
    <property type="entry name" value="CLP_protease"/>
    <property type="match status" value="1"/>
</dbReference>
<dbReference type="PANTHER" id="PTHR10381:SF11">
    <property type="entry name" value="ATP-DEPENDENT CLP PROTEASE PROTEOLYTIC SUBUNIT, MITOCHONDRIAL"/>
    <property type="match status" value="1"/>
</dbReference>
<evidence type="ECO:0000313" key="9">
    <source>
        <dbReference type="Proteomes" id="UP000027982"/>
    </source>
</evidence>
<comment type="function">
    <text evidence="6">Cleaves peptides in various proteins in a process that requires ATP hydrolysis. Has a chymotrypsin-like activity. Plays a major role in the degradation of misfolded proteins.</text>
</comment>
<dbReference type="NCBIfam" id="NF009205">
    <property type="entry name" value="PRK12553.1"/>
    <property type="match status" value="1"/>
</dbReference>
<dbReference type="GO" id="GO:0051117">
    <property type="term" value="F:ATPase binding"/>
    <property type="evidence" value="ECO:0007669"/>
    <property type="project" value="TreeGrafter"/>
</dbReference>
<keyword evidence="9" id="KW-1185">Reference proteome</keyword>
<comment type="subcellular location">
    <subcellularLocation>
        <location evidence="6">Cytoplasm</location>
    </subcellularLocation>
</comment>
<dbReference type="GO" id="GO:0004176">
    <property type="term" value="F:ATP-dependent peptidase activity"/>
    <property type="evidence" value="ECO:0007669"/>
    <property type="project" value="InterPro"/>
</dbReference>
<dbReference type="InterPro" id="IPR029045">
    <property type="entry name" value="ClpP/crotonase-like_dom_sf"/>
</dbReference>
<evidence type="ECO:0000256" key="1">
    <source>
        <dbReference type="ARBA" id="ARBA00007039"/>
    </source>
</evidence>
<keyword evidence="3 6" id="KW-0378">Hydrolase</keyword>
<keyword evidence="6" id="KW-0963">Cytoplasm</keyword>
<proteinExistence type="inferred from homology"/>
<evidence type="ECO:0000256" key="6">
    <source>
        <dbReference type="HAMAP-Rule" id="MF_00444"/>
    </source>
</evidence>
<dbReference type="eggNOG" id="COG0740">
    <property type="taxonomic scope" value="Bacteria"/>
</dbReference>
<dbReference type="HOGENOM" id="CLU_058707_3_2_0"/>
<evidence type="ECO:0000256" key="7">
    <source>
        <dbReference type="RuleBase" id="RU003567"/>
    </source>
</evidence>
<dbReference type="KEGG" id="fgi:OP10G_1987"/>
<gene>
    <name evidence="6" type="primary">clpP</name>
    <name evidence="8" type="ORF">OP10G_1987</name>
</gene>
<feature type="active site" evidence="6">
    <location>
        <position position="128"/>
    </location>
</feature>
<evidence type="ECO:0000256" key="3">
    <source>
        <dbReference type="ARBA" id="ARBA00022801"/>
    </source>
</evidence>
<dbReference type="AlphaFoldDB" id="A0A068NRF9"/>
<dbReference type="GO" id="GO:0004252">
    <property type="term" value="F:serine-type endopeptidase activity"/>
    <property type="evidence" value="ECO:0007669"/>
    <property type="project" value="UniProtKB-UniRule"/>
</dbReference>
<sequence>MMPIGGSVVPMVVERSPQGERAYDIYSRLLKDRIVFIGDEVSDGMANLVIAQMLFLEKEDPNADIDVYINSPGGSVSAGLAMFDVMRHVKCPVATTCVGMAASIATLLLAGGTKGKRYAMPNTRIMIHQTSGGYRGTFSDARIYLEEMQRLFEKYVEILAQCTGKPADQIRQDCDRDFWMSADDAKSYGLVDSIIDPKK</sequence>
<keyword evidence="2 6" id="KW-0645">Protease</keyword>
<dbReference type="GO" id="GO:0005737">
    <property type="term" value="C:cytoplasm"/>
    <property type="evidence" value="ECO:0007669"/>
    <property type="project" value="UniProtKB-SubCell"/>
</dbReference>
<accession>A0A068NRF9</accession>
<dbReference type="GO" id="GO:0006515">
    <property type="term" value="P:protein quality control for misfolded or incompletely synthesized proteins"/>
    <property type="evidence" value="ECO:0007669"/>
    <property type="project" value="TreeGrafter"/>
</dbReference>
<dbReference type="STRING" id="661478.OP10G_1987"/>
<comment type="subunit">
    <text evidence="6">Fourteen ClpP subunits assemble into 2 heptameric rings which stack back to back to give a disk-like structure with a central cavity, resembling the structure of eukaryotic proteasomes.</text>
</comment>
<evidence type="ECO:0000256" key="2">
    <source>
        <dbReference type="ARBA" id="ARBA00022670"/>
    </source>
</evidence>
<dbReference type="InterPro" id="IPR001907">
    <property type="entry name" value="ClpP"/>
</dbReference>
<evidence type="ECO:0000256" key="4">
    <source>
        <dbReference type="ARBA" id="ARBA00022825"/>
    </source>
</evidence>
<dbReference type="PRINTS" id="PR00127">
    <property type="entry name" value="CLPPROTEASEP"/>
</dbReference>
<dbReference type="Gene3D" id="3.90.226.10">
    <property type="entry name" value="2-enoyl-CoA Hydratase, Chain A, domain 1"/>
    <property type="match status" value="1"/>
</dbReference>
<dbReference type="RefSeq" id="WP_025226069.1">
    <property type="nucleotide sequence ID" value="NZ_CP007139.1"/>
</dbReference>
<dbReference type="CDD" id="cd07017">
    <property type="entry name" value="S14_ClpP_2"/>
    <property type="match status" value="1"/>
</dbReference>
<keyword evidence="4 6" id="KW-0720">Serine protease</keyword>
<organism evidence="8 9">
    <name type="scientific">Fimbriimonas ginsengisoli Gsoil 348</name>
    <dbReference type="NCBI Taxonomy" id="661478"/>
    <lineage>
        <taxon>Bacteria</taxon>
        <taxon>Bacillati</taxon>
        <taxon>Armatimonadota</taxon>
        <taxon>Fimbriimonadia</taxon>
        <taxon>Fimbriimonadales</taxon>
        <taxon>Fimbriimonadaceae</taxon>
        <taxon>Fimbriimonas</taxon>
    </lineage>
</organism>
<dbReference type="HAMAP" id="MF_00444">
    <property type="entry name" value="ClpP"/>
    <property type="match status" value="1"/>
</dbReference>
<feature type="active site" description="Nucleophile" evidence="6">
    <location>
        <position position="103"/>
    </location>
</feature>
<protein>
    <recommendedName>
        <fullName evidence="6 7">ATP-dependent Clp protease proteolytic subunit</fullName>
        <ecNumber evidence="6">3.4.21.92</ecNumber>
    </recommendedName>
    <alternativeName>
        <fullName evidence="6">Endopeptidase Clp</fullName>
    </alternativeName>
</protein>
<evidence type="ECO:0000256" key="5">
    <source>
        <dbReference type="ARBA" id="ARBA00034021"/>
    </source>
</evidence>
<name>A0A068NRF9_FIMGI</name>
<dbReference type="FunFam" id="3.90.226.10:FF:000001">
    <property type="entry name" value="ATP-dependent Clp protease proteolytic subunit"/>
    <property type="match status" value="1"/>
</dbReference>
<dbReference type="PANTHER" id="PTHR10381">
    <property type="entry name" value="ATP-DEPENDENT CLP PROTEASE PROTEOLYTIC SUBUNIT"/>
    <property type="match status" value="1"/>
</dbReference>
<dbReference type="InterPro" id="IPR023562">
    <property type="entry name" value="ClpP/TepA"/>
</dbReference>
<dbReference type="GO" id="GO:0009368">
    <property type="term" value="C:endopeptidase Clp complex"/>
    <property type="evidence" value="ECO:0007669"/>
    <property type="project" value="TreeGrafter"/>
</dbReference>
<comment type="similarity">
    <text evidence="1 6 7">Belongs to the peptidase S14 family.</text>
</comment>
<reference evidence="8 9" key="1">
    <citation type="journal article" date="2014" name="PLoS ONE">
        <title>The first complete genome sequence of the class fimbriimonadia in the phylum armatimonadetes.</title>
        <authorList>
            <person name="Hu Z.Y."/>
            <person name="Wang Y.Z."/>
            <person name="Im W.T."/>
            <person name="Wang S.Y."/>
            <person name="Zhao G.P."/>
            <person name="Zheng H.J."/>
            <person name="Quan Z.X."/>
        </authorList>
    </citation>
    <scope>NUCLEOTIDE SEQUENCE [LARGE SCALE GENOMIC DNA]</scope>
    <source>
        <strain evidence="8">Gsoil 348</strain>
    </source>
</reference>
<dbReference type="NCBIfam" id="NF001368">
    <property type="entry name" value="PRK00277.1"/>
    <property type="match status" value="1"/>
</dbReference>
<comment type="catalytic activity">
    <reaction evidence="5 6">
        <text>Hydrolysis of proteins to small peptides in the presence of ATP and magnesium. alpha-casein is the usual test substrate. In the absence of ATP, only oligopeptides shorter than five residues are hydrolyzed (such as succinyl-Leu-Tyr-|-NHMec, and Leu-Tyr-Leu-|-Tyr-Trp, in which cleavage of the -Tyr-|-Leu- and -Tyr-|-Trp bonds also occurs).</text>
        <dbReference type="EC" id="3.4.21.92"/>
    </reaction>
</comment>
<dbReference type="EC" id="3.4.21.92" evidence="6"/>
<dbReference type="EMBL" id="CP007139">
    <property type="protein sequence ID" value="AIE85355.1"/>
    <property type="molecule type" value="Genomic_DNA"/>
</dbReference>
<dbReference type="SUPFAM" id="SSF52096">
    <property type="entry name" value="ClpP/crotonase"/>
    <property type="match status" value="1"/>
</dbReference>